<evidence type="ECO:0000256" key="2">
    <source>
        <dbReference type="ARBA" id="ARBA00004776"/>
    </source>
</evidence>
<accession>A0ABW2KXX4</accession>
<gene>
    <name evidence="13" type="ORF">ACFQPS_17205</name>
</gene>
<dbReference type="Proteomes" id="UP001596456">
    <property type="component" value="Unassembled WGS sequence"/>
</dbReference>
<evidence type="ECO:0000256" key="8">
    <source>
        <dbReference type="ARBA" id="ARBA00023049"/>
    </source>
</evidence>
<feature type="signal peptide" evidence="12">
    <location>
        <begin position="1"/>
        <end position="22"/>
    </location>
</feature>
<comment type="pathway">
    <text evidence="2">Cell wall biogenesis; cell wall polysaccharide biosynthesis.</text>
</comment>
<keyword evidence="8" id="KW-0482">Metalloprotease</keyword>
<comment type="similarity">
    <text evidence="10">Belongs to the peptidase M15 family.</text>
</comment>
<dbReference type="PANTHER" id="PTHR37425">
    <property type="match status" value="1"/>
</dbReference>
<keyword evidence="5 12" id="KW-0732">Signal</keyword>
<dbReference type="PANTHER" id="PTHR37425:SF1">
    <property type="entry name" value="OUTER MEMBRANE PROTEIN"/>
    <property type="match status" value="1"/>
</dbReference>
<evidence type="ECO:0000256" key="10">
    <source>
        <dbReference type="ARBA" id="ARBA00093448"/>
    </source>
</evidence>
<keyword evidence="7" id="KW-0862">Zinc</keyword>
<keyword evidence="6" id="KW-0378">Hydrolase</keyword>
<comment type="cofactor">
    <cofactor evidence="1">
        <name>Zn(2+)</name>
        <dbReference type="ChEBI" id="CHEBI:29105"/>
    </cofactor>
</comment>
<sequence>MVPARRLILSACLAAAVLPVLSGCASRPPEPPPPELPPLPGLRRVVLVHPQSGERADVIYYHNGGYDPRAMDSVNLLLRDRNTGEKAPIDPALMDFLFDLFYRTGLPPTTEVQVLSGYRSPQTNARLVKVNSQAARESFHMQGKALDFRVPALPGPALAEIAKTMQRGGAAFYPGTGHIHIDTGPVRTWKTR</sequence>
<dbReference type="EMBL" id="JBHTCM010000022">
    <property type="protein sequence ID" value="MFC7334906.1"/>
    <property type="molecule type" value="Genomic_DNA"/>
</dbReference>
<evidence type="ECO:0000313" key="13">
    <source>
        <dbReference type="EMBL" id="MFC7334906.1"/>
    </source>
</evidence>
<dbReference type="Gene3D" id="3.30.1380.10">
    <property type="match status" value="1"/>
</dbReference>
<reference evidence="14" key="1">
    <citation type="journal article" date="2019" name="Int. J. Syst. Evol. Microbiol.">
        <title>The Global Catalogue of Microorganisms (GCM) 10K type strain sequencing project: providing services to taxonomists for standard genome sequencing and annotation.</title>
        <authorList>
            <consortium name="The Broad Institute Genomics Platform"/>
            <consortium name="The Broad Institute Genome Sequencing Center for Infectious Disease"/>
            <person name="Wu L."/>
            <person name="Ma J."/>
        </authorList>
    </citation>
    <scope>NUCLEOTIDE SEQUENCE [LARGE SCALE GENOMIC DNA]</scope>
    <source>
        <strain evidence="14">CGMCC 1.16275</strain>
    </source>
</reference>
<evidence type="ECO:0000256" key="3">
    <source>
        <dbReference type="ARBA" id="ARBA00022670"/>
    </source>
</evidence>
<dbReference type="PROSITE" id="PS51257">
    <property type="entry name" value="PROKAR_LIPOPROTEIN"/>
    <property type="match status" value="1"/>
</dbReference>
<evidence type="ECO:0000256" key="6">
    <source>
        <dbReference type="ARBA" id="ARBA00022801"/>
    </source>
</evidence>
<feature type="chain" id="PRO_5045811041" description="Murein endopeptidase K" evidence="12">
    <location>
        <begin position="23"/>
        <end position="192"/>
    </location>
</feature>
<keyword evidence="4" id="KW-0479">Metal-binding</keyword>
<organism evidence="13 14">
    <name type="scientific">Rhodocista pekingensis</name>
    <dbReference type="NCBI Taxonomy" id="201185"/>
    <lineage>
        <taxon>Bacteria</taxon>
        <taxon>Pseudomonadati</taxon>
        <taxon>Pseudomonadota</taxon>
        <taxon>Alphaproteobacteria</taxon>
        <taxon>Rhodospirillales</taxon>
        <taxon>Azospirillaceae</taxon>
        <taxon>Rhodocista</taxon>
    </lineage>
</organism>
<dbReference type="Pfam" id="PF05951">
    <property type="entry name" value="Peptidase_M15_2"/>
    <property type="match status" value="1"/>
</dbReference>
<proteinExistence type="inferred from homology"/>
<evidence type="ECO:0000256" key="5">
    <source>
        <dbReference type="ARBA" id="ARBA00022729"/>
    </source>
</evidence>
<dbReference type="InterPro" id="IPR009045">
    <property type="entry name" value="Zn_M74/Hedgehog-like"/>
</dbReference>
<evidence type="ECO:0000256" key="1">
    <source>
        <dbReference type="ARBA" id="ARBA00001947"/>
    </source>
</evidence>
<name>A0ABW2KXX4_9PROT</name>
<evidence type="ECO:0000256" key="9">
    <source>
        <dbReference type="ARBA" id="ARBA00023316"/>
    </source>
</evidence>
<keyword evidence="14" id="KW-1185">Reference proteome</keyword>
<evidence type="ECO:0000256" key="7">
    <source>
        <dbReference type="ARBA" id="ARBA00022833"/>
    </source>
</evidence>
<evidence type="ECO:0000313" key="14">
    <source>
        <dbReference type="Proteomes" id="UP001596456"/>
    </source>
</evidence>
<dbReference type="RefSeq" id="WP_377360446.1">
    <property type="nucleotide sequence ID" value="NZ_JBHTCM010000022.1"/>
</dbReference>
<dbReference type="SUPFAM" id="SSF55166">
    <property type="entry name" value="Hedgehog/DD-peptidase"/>
    <property type="match status" value="1"/>
</dbReference>
<keyword evidence="9" id="KW-0961">Cell wall biogenesis/degradation</keyword>
<evidence type="ECO:0000256" key="11">
    <source>
        <dbReference type="ARBA" id="ARBA00093666"/>
    </source>
</evidence>
<keyword evidence="3" id="KW-0645">Protease</keyword>
<protein>
    <recommendedName>
        <fullName evidence="11">Murein endopeptidase K</fullName>
    </recommendedName>
</protein>
<dbReference type="InterPro" id="IPR010275">
    <property type="entry name" value="MepK"/>
</dbReference>
<evidence type="ECO:0000256" key="4">
    <source>
        <dbReference type="ARBA" id="ARBA00022723"/>
    </source>
</evidence>
<evidence type="ECO:0000256" key="12">
    <source>
        <dbReference type="SAM" id="SignalP"/>
    </source>
</evidence>
<comment type="caution">
    <text evidence="13">The sequence shown here is derived from an EMBL/GenBank/DDBJ whole genome shotgun (WGS) entry which is preliminary data.</text>
</comment>